<dbReference type="PANTHER" id="PTHR34145">
    <property type="entry name" value="OS02G0105600 PROTEIN"/>
    <property type="match status" value="1"/>
</dbReference>
<proteinExistence type="predicted"/>
<protein>
    <recommendedName>
        <fullName evidence="1">At1g61320/AtMIF1 LRR domain-containing protein</fullName>
    </recommendedName>
</protein>
<feature type="domain" description="At1g61320/AtMIF1 LRR" evidence="1">
    <location>
        <begin position="43"/>
        <end position="319"/>
    </location>
</feature>
<dbReference type="Proteomes" id="UP000015106">
    <property type="component" value="Unassembled WGS sequence"/>
</dbReference>
<reference evidence="3" key="1">
    <citation type="journal article" date="2013" name="Nature">
        <title>Draft genome of the wheat A-genome progenitor Triticum urartu.</title>
        <authorList>
            <person name="Ling H.Q."/>
            <person name="Zhao S."/>
            <person name="Liu D."/>
            <person name="Wang J."/>
            <person name="Sun H."/>
            <person name="Zhang C."/>
            <person name="Fan H."/>
            <person name="Li D."/>
            <person name="Dong L."/>
            <person name="Tao Y."/>
            <person name="Gao C."/>
            <person name="Wu H."/>
            <person name="Li Y."/>
            <person name="Cui Y."/>
            <person name="Guo X."/>
            <person name="Zheng S."/>
            <person name="Wang B."/>
            <person name="Yu K."/>
            <person name="Liang Q."/>
            <person name="Yang W."/>
            <person name="Lou X."/>
            <person name="Chen J."/>
            <person name="Feng M."/>
            <person name="Jian J."/>
            <person name="Zhang X."/>
            <person name="Luo G."/>
            <person name="Jiang Y."/>
            <person name="Liu J."/>
            <person name="Wang Z."/>
            <person name="Sha Y."/>
            <person name="Zhang B."/>
            <person name="Wu H."/>
            <person name="Tang D."/>
            <person name="Shen Q."/>
            <person name="Xue P."/>
            <person name="Zou S."/>
            <person name="Wang X."/>
            <person name="Liu X."/>
            <person name="Wang F."/>
            <person name="Yang Y."/>
            <person name="An X."/>
            <person name="Dong Z."/>
            <person name="Zhang K."/>
            <person name="Zhang X."/>
            <person name="Luo M.C."/>
            <person name="Dvorak J."/>
            <person name="Tong Y."/>
            <person name="Wang J."/>
            <person name="Yang H."/>
            <person name="Li Z."/>
            <person name="Wang D."/>
            <person name="Zhang A."/>
            <person name="Wang J."/>
        </authorList>
    </citation>
    <scope>NUCLEOTIDE SEQUENCE</scope>
    <source>
        <strain evidence="3">cv. G1812</strain>
    </source>
</reference>
<dbReference type="PANTHER" id="PTHR34145:SF46">
    <property type="entry name" value="OS06G0716467 PROTEIN"/>
    <property type="match status" value="1"/>
</dbReference>
<dbReference type="SUPFAM" id="SSF52047">
    <property type="entry name" value="RNI-like"/>
    <property type="match status" value="1"/>
</dbReference>
<dbReference type="InterPro" id="IPR053772">
    <property type="entry name" value="At1g61320/At1g61330-like"/>
</dbReference>
<dbReference type="InterPro" id="IPR055357">
    <property type="entry name" value="LRR_At1g61320_AtMIF1"/>
</dbReference>
<dbReference type="Gramene" id="TuG1812S0001922100.01.T01">
    <property type="protein sequence ID" value="TuG1812S0001922100.01.T01"/>
    <property type="gene ID" value="TuG1812S0001922100.01"/>
</dbReference>
<sequence>MVWRFHCNLCFDGLTSLDWDTDDEFKGTTKIRQAKFIETINWVIRQHSGIGINKFSIRCGLHKEDSDNLDKWIEFAATSKAKIIAFSLVIIDYPFEFHHFPLEVLGTQGSSFVRSLFLTGVSIKPHSGIYGFTVLRKLVLKCVQIFGDIPGFLANCWALEDLEMIKCFGVTNLSIPHQLDKLQHLLVKKMDVETIECLAADLAHFEYKGKEIPIVFNGRSKLEKATIMFEGRNGLARVFTMVPIILRVKMLNVQARISANEQLQKLTPRPDHMFIHLRHMTCQLTVIYLNLPNSDNGVLQLAHCLDVAPRLETLHLDVS</sequence>
<dbReference type="AlphaFoldDB" id="A0A8R7VIV4"/>
<dbReference type="Pfam" id="PF23622">
    <property type="entry name" value="LRR_At1g61320_AtMIF1"/>
    <property type="match status" value="1"/>
</dbReference>
<keyword evidence="3" id="KW-1185">Reference proteome</keyword>
<dbReference type="EnsemblPlants" id="TuG1812S0001922100.01.T01">
    <property type="protein sequence ID" value="TuG1812S0001922100.01.T01"/>
    <property type="gene ID" value="TuG1812S0001922100.01"/>
</dbReference>
<accession>A0A8R7VIV4</accession>
<evidence type="ECO:0000313" key="2">
    <source>
        <dbReference type="EnsemblPlants" id="TuG1812S0001922100.01.T01"/>
    </source>
</evidence>
<reference evidence="2" key="2">
    <citation type="submission" date="2022-06" db="UniProtKB">
        <authorList>
            <consortium name="EnsemblPlants"/>
        </authorList>
    </citation>
    <scope>IDENTIFICATION</scope>
</reference>
<name>A0A8R7VIV4_TRIUA</name>
<evidence type="ECO:0000313" key="3">
    <source>
        <dbReference type="Proteomes" id="UP000015106"/>
    </source>
</evidence>
<evidence type="ECO:0000259" key="1">
    <source>
        <dbReference type="Pfam" id="PF23622"/>
    </source>
</evidence>
<organism evidence="2 3">
    <name type="scientific">Triticum urartu</name>
    <name type="common">Red wild einkorn</name>
    <name type="synonym">Crithodium urartu</name>
    <dbReference type="NCBI Taxonomy" id="4572"/>
    <lineage>
        <taxon>Eukaryota</taxon>
        <taxon>Viridiplantae</taxon>
        <taxon>Streptophyta</taxon>
        <taxon>Embryophyta</taxon>
        <taxon>Tracheophyta</taxon>
        <taxon>Spermatophyta</taxon>
        <taxon>Magnoliopsida</taxon>
        <taxon>Liliopsida</taxon>
        <taxon>Poales</taxon>
        <taxon>Poaceae</taxon>
        <taxon>BOP clade</taxon>
        <taxon>Pooideae</taxon>
        <taxon>Triticodae</taxon>
        <taxon>Triticeae</taxon>
        <taxon>Triticinae</taxon>
        <taxon>Triticum</taxon>
    </lineage>
</organism>